<comment type="similarity">
    <text evidence="2">Belongs to the PdxA family. PdxA2 subfamily.</text>
</comment>
<dbReference type="KEGG" id="tmr:Tmar_2021"/>
<evidence type="ECO:0000256" key="2">
    <source>
        <dbReference type="ARBA" id="ARBA00009464"/>
    </source>
</evidence>
<comment type="subunit">
    <text evidence="3">Homodimer.</text>
</comment>
<dbReference type="GO" id="GO:0046872">
    <property type="term" value="F:metal ion binding"/>
    <property type="evidence" value="ECO:0007669"/>
    <property type="project" value="UniProtKB-KW"/>
</dbReference>
<dbReference type="PANTHER" id="PTHR30004">
    <property type="entry name" value="4-HYDROXYTHREONINE-4-PHOSPHATE DEHYDROGENASE"/>
    <property type="match status" value="1"/>
</dbReference>
<dbReference type="HOGENOM" id="CLU_040168_1_0_9"/>
<evidence type="ECO:0000313" key="9">
    <source>
        <dbReference type="Proteomes" id="UP000008915"/>
    </source>
</evidence>
<dbReference type="eggNOG" id="COG1995">
    <property type="taxonomic scope" value="Bacteria"/>
</dbReference>
<evidence type="ECO:0000256" key="7">
    <source>
        <dbReference type="SAM" id="MobiDB-lite"/>
    </source>
</evidence>
<name>E6SJ78_THEM7</name>
<dbReference type="AlphaFoldDB" id="E6SJ78"/>
<dbReference type="NCBIfam" id="NF002992">
    <property type="entry name" value="PRK03743.1"/>
    <property type="match status" value="1"/>
</dbReference>
<dbReference type="RefSeq" id="WP_013496402.1">
    <property type="nucleotide sequence ID" value="NC_014831.1"/>
</dbReference>
<dbReference type="EC" id="1.1.1.262" evidence="8"/>
<evidence type="ECO:0000313" key="8">
    <source>
        <dbReference type="EMBL" id="ADU52102.1"/>
    </source>
</evidence>
<evidence type="ECO:0000256" key="1">
    <source>
        <dbReference type="ARBA" id="ARBA00001968"/>
    </source>
</evidence>
<sequence length="387" mass="39893">MTTESQIPTPAAGRPLVAITLGDPAGIGPEIVVKALADPEVYRVLRPLVIGDRGAVERARALVPGAPAVRVVADPAHGAYTPGTLDLVDLANVPAGLALGRVQAEAGRAAYQFIERAVAWALAGQVDAVATAPIHKEALRAAGVPHIGHTEIFAELTGSPDPLTMFEVAGIRIFFLTRHVSLRQALDLVRKERIVTTARAALGHLRSLGIAEPRLAVAALNPHAGDGGLLGREEIEEIAPAVEALQQEGHRVAGPVPADSVFHLARQGAFDAVLSLYHDQGHIAAKSMDFEGTVSVTLGLPFIRTSVDHGTAFDIAGTGKASAVSMKQAILAAGRLAGLRAGLTRAAGRPAAQQNGTAGRHAGQPAAARHGAGSSRSEEPAPAERGA</sequence>
<protein>
    <submittedName>
        <fullName evidence="8">4-hydroxythreonine-4-phosphate dehydrogenase</fullName>
        <ecNumber evidence="8">1.1.1.262</ecNumber>
    </submittedName>
</protein>
<dbReference type="SUPFAM" id="SSF53659">
    <property type="entry name" value="Isocitrate/Isopropylmalate dehydrogenase-like"/>
    <property type="match status" value="1"/>
</dbReference>
<feature type="compositionally biased region" description="Low complexity" evidence="7">
    <location>
        <begin position="366"/>
        <end position="375"/>
    </location>
</feature>
<keyword evidence="6" id="KW-0520">NAD</keyword>
<organism evidence="8 9">
    <name type="scientific">Thermaerobacter marianensis (strain ATCC 700841 / DSM 12885 / JCM 10246 / 7p75a)</name>
    <dbReference type="NCBI Taxonomy" id="644966"/>
    <lineage>
        <taxon>Bacteria</taxon>
        <taxon>Bacillati</taxon>
        <taxon>Bacillota</taxon>
        <taxon>Clostridia</taxon>
        <taxon>Eubacteriales</taxon>
        <taxon>Clostridiales Family XVII. Incertae Sedis</taxon>
        <taxon>Thermaerobacter</taxon>
    </lineage>
</organism>
<dbReference type="PANTHER" id="PTHR30004:SF6">
    <property type="entry name" value="D-THREONATE 4-PHOSPHATE DEHYDROGENASE"/>
    <property type="match status" value="1"/>
</dbReference>
<keyword evidence="4" id="KW-0479">Metal-binding</keyword>
<evidence type="ECO:0000256" key="3">
    <source>
        <dbReference type="ARBA" id="ARBA00011738"/>
    </source>
</evidence>
<reference evidence="9" key="2">
    <citation type="journal article" date="2010" name="Stand. Genomic Sci.">
        <title>Complete genome sequence of Thermaerobacter marianensis type strain (7p75aT).</title>
        <authorList>
            <person name="Han C."/>
            <person name="Gu W."/>
            <person name="Zhang X."/>
            <person name="Lapidus A."/>
            <person name="Nolan M."/>
            <person name="Copeland A."/>
            <person name="Lucas S."/>
            <person name="Glavina Del Rio T."/>
            <person name="Tice H."/>
            <person name="Cheng J."/>
            <person name="Tapia R."/>
            <person name="Goodwin L."/>
            <person name="Pitluck S."/>
            <person name="Pagani I."/>
            <person name="Ivanova N."/>
            <person name="Mavromatis K."/>
            <person name="Mikhailova N."/>
            <person name="Pati A."/>
            <person name="Chen A."/>
            <person name="Palaniappan K."/>
            <person name="Land M."/>
            <person name="Hauser L."/>
            <person name="Chang Y."/>
            <person name="Jeffries C."/>
            <person name="Schneider S."/>
            <person name="Rohde M."/>
            <person name="Goker M."/>
            <person name="Pukall R."/>
            <person name="Woyke T."/>
            <person name="Bristow J."/>
            <person name="Eisen J."/>
            <person name="Markowitz V."/>
            <person name="Hugenholtz P."/>
            <person name="Kyrpides N."/>
            <person name="Klenk H."/>
            <person name="Detter J."/>
        </authorList>
    </citation>
    <scope>NUCLEOTIDE SEQUENCE [LARGE SCALE GENOMIC DNA]</scope>
    <source>
        <strain evidence="9">ATCC 700841 / DSM 12885 / JCM 10246 / 7p75a</strain>
    </source>
</reference>
<gene>
    <name evidence="8" type="ordered locus">Tmar_2021</name>
</gene>
<reference evidence="8 9" key="1">
    <citation type="journal article" date="2010" name="Stand. Genomic Sci.">
        <title>Complete genome sequence of Thermaerobacter marianensis type strain (7p75a).</title>
        <authorList>
            <person name="Han C."/>
            <person name="Gu W."/>
            <person name="Zhang X."/>
            <person name="Lapidus A."/>
            <person name="Nolan M."/>
            <person name="Copeland A."/>
            <person name="Lucas S."/>
            <person name="Del Rio T.G."/>
            <person name="Tice H."/>
            <person name="Cheng J.F."/>
            <person name="Tapia R."/>
            <person name="Goodwin L."/>
            <person name="Pitluck S."/>
            <person name="Pagani I."/>
            <person name="Ivanova N."/>
            <person name="Mavromatis K."/>
            <person name="Mikhailova N."/>
            <person name="Pati A."/>
            <person name="Chen A."/>
            <person name="Palaniappan K."/>
            <person name="Land M."/>
            <person name="Hauser L."/>
            <person name="Chang Y.J."/>
            <person name="Jeffries C.D."/>
            <person name="Schneider S."/>
            <person name="Rohde M."/>
            <person name="Goker M."/>
            <person name="Pukall R."/>
            <person name="Woyke T."/>
            <person name="Bristow J."/>
            <person name="Eisen J.A."/>
            <person name="Markowitz V."/>
            <person name="Hugenholtz P."/>
            <person name="Kyrpides N.C."/>
            <person name="Klenk H.P."/>
            <person name="Detter J.C."/>
        </authorList>
    </citation>
    <scope>NUCLEOTIDE SEQUENCE [LARGE SCALE GENOMIC DNA]</scope>
    <source>
        <strain evidence="9">ATCC 700841 / DSM 12885 / JCM 10246 / 7p75a</strain>
    </source>
</reference>
<dbReference type="GO" id="GO:0051287">
    <property type="term" value="F:NAD binding"/>
    <property type="evidence" value="ECO:0007669"/>
    <property type="project" value="InterPro"/>
</dbReference>
<evidence type="ECO:0000256" key="4">
    <source>
        <dbReference type="ARBA" id="ARBA00022723"/>
    </source>
</evidence>
<dbReference type="Gene3D" id="3.40.718.10">
    <property type="entry name" value="Isopropylmalate Dehydrogenase"/>
    <property type="match status" value="1"/>
</dbReference>
<dbReference type="Pfam" id="PF04166">
    <property type="entry name" value="PdxA"/>
    <property type="match status" value="1"/>
</dbReference>
<dbReference type="GO" id="GO:0050570">
    <property type="term" value="F:4-hydroxythreonine-4-phosphate dehydrogenase activity"/>
    <property type="evidence" value="ECO:0007669"/>
    <property type="project" value="UniProtKB-EC"/>
</dbReference>
<dbReference type="Proteomes" id="UP000008915">
    <property type="component" value="Chromosome"/>
</dbReference>
<keyword evidence="5 8" id="KW-0560">Oxidoreductase</keyword>
<dbReference type="NCBIfam" id="TIGR00557">
    <property type="entry name" value="pdxA"/>
    <property type="match status" value="1"/>
</dbReference>
<feature type="region of interest" description="Disordered" evidence="7">
    <location>
        <begin position="347"/>
        <end position="387"/>
    </location>
</feature>
<dbReference type="EMBL" id="CP002344">
    <property type="protein sequence ID" value="ADU52102.1"/>
    <property type="molecule type" value="Genomic_DNA"/>
</dbReference>
<accession>E6SJ78</accession>
<proteinExistence type="inferred from homology"/>
<comment type="cofactor">
    <cofactor evidence="1">
        <name>a divalent metal cation</name>
        <dbReference type="ChEBI" id="CHEBI:60240"/>
    </cofactor>
</comment>
<evidence type="ECO:0000256" key="5">
    <source>
        <dbReference type="ARBA" id="ARBA00023002"/>
    </source>
</evidence>
<dbReference type="InterPro" id="IPR005255">
    <property type="entry name" value="PdxA_fam"/>
</dbReference>
<dbReference type="OrthoDB" id="9801783at2"/>
<keyword evidence="9" id="KW-1185">Reference proteome</keyword>
<dbReference type="STRING" id="644966.Tmar_2021"/>
<evidence type="ECO:0000256" key="6">
    <source>
        <dbReference type="ARBA" id="ARBA00023027"/>
    </source>
</evidence>